<protein>
    <recommendedName>
        <fullName evidence="1">MACPF-like domain-containing protein</fullName>
    </recommendedName>
</protein>
<evidence type="ECO:0000259" key="1">
    <source>
        <dbReference type="Pfam" id="PF22693"/>
    </source>
</evidence>
<dbReference type="Pfam" id="PF22693">
    <property type="entry name" value="MACPF_1"/>
    <property type="match status" value="1"/>
</dbReference>
<sequence>MWRSGNRLESTTIFTRGNMDNQQGRSQIVDQNSQVEAKALHEGSGSNNNIYPPNSPGATTYNLLDEASRFALLRDKGFLFGVRIDSNDGPRRGLRQVARYSSILPLPIQEMNNIDSEVITTENSRDSNYVHRGWSLAAVSDKSPWTLSRITRNNHQVNPKSRSITKCIIIQKLRVELSLEDLSPVPELESDFKKALTQPTRFEKSNAVYRTFEHWGDIIPLVFDMGISLTVTDSEAVAKNVSHSFTMLSARSLTPV</sequence>
<proteinExistence type="predicted"/>
<accession>A0A8H3CWI7</accession>
<evidence type="ECO:0000313" key="3">
    <source>
        <dbReference type="Proteomes" id="UP000663888"/>
    </source>
</evidence>
<feature type="domain" description="MACPF-like" evidence="1">
    <location>
        <begin position="79"/>
        <end position="239"/>
    </location>
</feature>
<dbReference type="InterPro" id="IPR054586">
    <property type="entry name" value="MACPF_1_fungal"/>
</dbReference>
<reference evidence="2" key="1">
    <citation type="submission" date="2021-01" db="EMBL/GenBank/DDBJ databases">
        <authorList>
            <person name="Kaushik A."/>
        </authorList>
    </citation>
    <scope>NUCLEOTIDE SEQUENCE</scope>
    <source>
        <strain evidence="2">AG4-R118</strain>
    </source>
</reference>
<dbReference type="Proteomes" id="UP000663888">
    <property type="component" value="Unassembled WGS sequence"/>
</dbReference>
<name>A0A8H3CWI7_9AGAM</name>
<dbReference type="AlphaFoldDB" id="A0A8H3CWI7"/>
<comment type="caution">
    <text evidence="2">The sequence shown here is derived from an EMBL/GenBank/DDBJ whole genome shotgun (WGS) entry which is preliminary data.</text>
</comment>
<evidence type="ECO:0000313" key="2">
    <source>
        <dbReference type="EMBL" id="CAE6498773.1"/>
    </source>
</evidence>
<gene>
    <name evidence="2" type="ORF">RDB_LOCUS150201</name>
</gene>
<dbReference type="EMBL" id="CAJMWX010001606">
    <property type="protein sequence ID" value="CAE6498773.1"/>
    <property type="molecule type" value="Genomic_DNA"/>
</dbReference>
<organism evidence="2 3">
    <name type="scientific">Rhizoctonia solani</name>
    <dbReference type="NCBI Taxonomy" id="456999"/>
    <lineage>
        <taxon>Eukaryota</taxon>
        <taxon>Fungi</taxon>
        <taxon>Dikarya</taxon>
        <taxon>Basidiomycota</taxon>
        <taxon>Agaricomycotina</taxon>
        <taxon>Agaricomycetes</taxon>
        <taxon>Cantharellales</taxon>
        <taxon>Ceratobasidiaceae</taxon>
        <taxon>Rhizoctonia</taxon>
    </lineage>
</organism>